<accession>A0A9W4IBQ7</accession>
<evidence type="ECO:0000313" key="3">
    <source>
        <dbReference type="Proteomes" id="UP001152646"/>
    </source>
</evidence>
<sequence>MFSPPHISSILLFFYSFFLFFFFCLFPFSFLAFCLLLCFCHGSISFQPGQLCPGTREKNRLL</sequence>
<keyword evidence="1" id="KW-1133">Transmembrane helix</keyword>
<feature type="transmembrane region" description="Helical" evidence="1">
    <location>
        <begin position="12"/>
        <end position="39"/>
    </location>
</feature>
<keyword evidence="1" id="KW-0812">Transmembrane</keyword>
<evidence type="ECO:0000313" key="2">
    <source>
        <dbReference type="EMBL" id="CAG8271621.1"/>
    </source>
</evidence>
<evidence type="ECO:0000256" key="1">
    <source>
        <dbReference type="SAM" id="Phobius"/>
    </source>
</evidence>
<dbReference type="AlphaFoldDB" id="A0A9W4IBQ7"/>
<reference evidence="2" key="1">
    <citation type="submission" date="2021-07" db="EMBL/GenBank/DDBJ databases">
        <authorList>
            <person name="Branca A.L. A."/>
        </authorList>
    </citation>
    <scope>NUCLEOTIDE SEQUENCE</scope>
</reference>
<dbReference type="Proteomes" id="UP001152646">
    <property type="component" value="Unassembled WGS sequence"/>
</dbReference>
<comment type="caution">
    <text evidence="2">The sequence shown here is derived from an EMBL/GenBank/DDBJ whole genome shotgun (WGS) entry which is preliminary data.</text>
</comment>
<proteinExistence type="predicted"/>
<gene>
    <name evidence="2" type="ORF">PSALAMII_LOCUS1243</name>
</gene>
<dbReference type="EMBL" id="CAJVPA010000044">
    <property type="protein sequence ID" value="CAG8271621.1"/>
    <property type="molecule type" value="Genomic_DNA"/>
</dbReference>
<organism evidence="2 3">
    <name type="scientific">Penicillium salamii</name>
    <dbReference type="NCBI Taxonomy" id="1612424"/>
    <lineage>
        <taxon>Eukaryota</taxon>
        <taxon>Fungi</taxon>
        <taxon>Dikarya</taxon>
        <taxon>Ascomycota</taxon>
        <taxon>Pezizomycotina</taxon>
        <taxon>Eurotiomycetes</taxon>
        <taxon>Eurotiomycetidae</taxon>
        <taxon>Eurotiales</taxon>
        <taxon>Aspergillaceae</taxon>
        <taxon>Penicillium</taxon>
    </lineage>
</organism>
<name>A0A9W4IBQ7_9EURO</name>
<keyword evidence="1" id="KW-0472">Membrane</keyword>
<protein>
    <submittedName>
        <fullName evidence="2">Uncharacterized protein</fullName>
    </submittedName>
</protein>